<dbReference type="Proteomes" id="UP000799118">
    <property type="component" value="Unassembled WGS sequence"/>
</dbReference>
<feature type="region of interest" description="Disordered" evidence="1">
    <location>
        <begin position="34"/>
        <end position="60"/>
    </location>
</feature>
<dbReference type="AlphaFoldDB" id="A0A6A4IMI6"/>
<evidence type="ECO:0000256" key="1">
    <source>
        <dbReference type="SAM" id="MobiDB-lite"/>
    </source>
</evidence>
<proteinExistence type="predicted"/>
<feature type="compositionally biased region" description="Low complexity" evidence="1">
    <location>
        <begin position="41"/>
        <end position="51"/>
    </location>
</feature>
<gene>
    <name evidence="2" type="ORF">BT96DRAFT_969352</name>
</gene>
<protein>
    <submittedName>
        <fullName evidence="2">Uncharacterized protein</fullName>
    </submittedName>
</protein>
<evidence type="ECO:0000313" key="3">
    <source>
        <dbReference type="Proteomes" id="UP000799118"/>
    </source>
</evidence>
<keyword evidence="3" id="KW-1185">Reference proteome</keyword>
<accession>A0A6A4IMI6</accession>
<dbReference type="OrthoDB" id="10008801at2759"/>
<sequence length="150" mass="16293">MSLAIFGIGASRLAFSTSTRLLATYTYTRPHHSILPNRGFSSSSPRPASEAPIPPSSPELHARLQNTTLAKKLQQSPEALQAIRDFIDVLQREGLDVSSGKPPSAMQLMRLGLKKDVRDGMARVTTAMQNAGVDPTDKNMMAEIMAAMKK</sequence>
<reference evidence="2" key="1">
    <citation type="journal article" date="2019" name="Environ. Microbiol.">
        <title>Fungal ecological strategies reflected in gene transcription - a case study of two litter decomposers.</title>
        <authorList>
            <person name="Barbi F."/>
            <person name="Kohler A."/>
            <person name="Barry K."/>
            <person name="Baskaran P."/>
            <person name="Daum C."/>
            <person name="Fauchery L."/>
            <person name="Ihrmark K."/>
            <person name="Kuo A."/>
            <person name="LaButti K."/>
            <person name="Lipzen A."/>
            <person name="Morin E."/>
            <person name="Grigoriev I.V."/>
            <person name="Henrissat B."/>
            <person name="Lindahl B."/>
            <person name="Martin F."/>
        </authorList>
    </citation>
    <scope>NUCLEOTIDE SEQUENCE</scope>
    <source>
        <strain evidence="2">JB14</strain>
    </source>
</reference>
<dbReference type="EMBL" id="ML769385">
    <property type="protein sequence ID" value="KAE9410258.1"/>
    <property type="molecule type" value="Genomic_DNA"/>
</dbReference>
<name>A0A6A4IMI6_9AGAR</name>
<evidence type="ECO:0000313" key="2">
    <source>
        <dbReference type="EMBL" id="KAE9410258.1"/>
    </source>
</evidence>
<organism evidence="2 3">
    <name type="scientific">Gymnopus androsaceus JB14</name>
    <dbReference type="NCBI Taxonomy" id="1447944"/>
    <lineage>
        <taxon>Eukaryota</taxon>
        <taxon>Fungi</taxon>
        <taxon>Dikarya</taxon>
        <taxon>Basidiomycota</taxon>
        <taxon>Agaricomycotina</taxon>
        <taxon>Agaricomycetes</taxon>
        <taxon>Agaricomycetidae</taxon>
        <taxon>Agaricales</taxon>
        <taxon>Marasmiineae</taxon>
        <taxon>Omphalotaceae</taxon>
        <taxon>Gymnopus</taxon>
    </lineage>
</organism>